<dbReference type="InterPro" id="IPR011993">
    <property type="entry name" value="PH-like_dom_sf"/>
</dbReference>
<dbReference type="GeneID" id="101987466"/>
<evidence type="ECO:0000259" key="9">
    <source>
        <dbReference type="SMART" id="SM00694"/>
    </source>
</evidence>
<evidence type="ECO:0000259" key="8">
    <source>
        <dbReference type="SMART" id="SM00693"/>
    </source>
</evidence>
<dbReference type="SMART" id="SM00693">
    <property type="entry name" value="DysFN"/>
    <property type="match status" value="2"/>
</dbReference>
<feature type="domain" description="Peroxin/Ferlin" evidence="9">
    <location>
        <begin position="137"/>
        <end position="170"/>
    </location>
</feature>
<keyword evidence="4" id="KW-0677">Repeat</keyword>
<feature type="chain" id="PRO_5047472707" description="Tectonin beta-propeller repeat-containing protein 1" evidence="6">
    <location>
        <begin position="18"/>
        <end position="1074"/>
    </location>
</feature>
<feature type="compositionally biased region" description="Polar residues" evidence="5">
    <location>
        <begin position="315"/>
        <end position="326"/>
    </location>
</feature>
<protein>
    <recommendedName>
        <fullName evidence="3">Tectonin beta-propeller repeat-containing protein 1</fullName>
    </recommendedName>
</protein>
<accession>A0ABM1UU65</accession>
<dbReference type="RefSeq" id="XP_026645527.1">
    <property type="nucleotide sequence ID" value="XM_026789726.1"/>
</dbReference>
<dbReference type="SUPFAM" id="SSF50729">
    <property type="entry name" value="PH domain-like"/>
    <property type="match status" value="1"/>
</dbReference>
<dbReference type="SMART" id="SM00233">
    <property type="entry name" value="PH"/>
    <property type="match status" value="1"/>
</dbReference>
<dbReference type="InterPro" id="IPR051513">
    <property type="entry name" value="Tectonin_beta-prop"/>
</dbReference>
<name>A0ABM1UU65_MICOH</name>
<evidence type="ECO:0000313" key="10">
    <source>
        <dbReference type="Proteomes" id="UP000694915"/>
    </source>
</evidence>
<dbReference type="InterPro" id="IPR001849">
    <property type="entry name" value="PH_domain"/>
</dbReference>
<evidence type="ECO:0000256" key="3">
    <source>
        <dbReference type="ARBA" id="ARBA00016409"/>
    </source>
</evidence>
<comment type="similarity">
    <text evidence="2">Belongs to the TECPR1 family.</text>
</comment>
<evidence type="ECO:0000256" key="6">
    <source>
        <dbReference type="SAM" id="SignalP"/>
    </source>
</evidence>
<feature type="domain" description="PH" evidence="7">
    <location>
        <begin position="522"/>
        <end position="632"/>
    </location>
</feature>
<dbReference type="InterPro" id="IPR010482">
    <property type="entry name" value="TECPR1-like_DysF"/>
</dbReference>
<dbReference type="PANTHER" id="PTHR23250">
    <property type="entry name" value="DYSFERLIN-RELATED"/>
    <property type="match status" value="1"/>
</dbReference>
<evidence type="ECO:0000256" key="4">
    <source>
        <dbReference type="ARBA" id="ARBA00022737"/>
    </source>
</evidence>
<proteinExistence type="inferred from homology"/>
<feature type="domain" description="Peroxin/Ferlin" evidence="8">
    <location>
        <begin position="64"/>
        <end position="125"/>
    </location>
</feature>
<evidence type="ECO:0000313" key="11">
    <source>
        <dbReference type="RefSeq" id="XP_026645527.1"/>
    </source>
</evidence>
<dbReference type="SMART" id="SM00694">
    <property type="entry name" value="DysFC"/>
    <property type="match status" value="2"/>
</dbReference>
<dbReference type="InterPro" id="IPR006624">
    <property type="entry name" value="Beta-propeller_rpt_TECPR"/>
</dbReference>
<organism evidence="10 11">
    <name type="scientific">Microtus ochrogaster</name>
    <name type="common">Prairie vole</name>
    <dbReference type="NCBI Taxonomy" id="79684"/>
    <lineage>
        <taxon>Eukaryota</taxon>
        <taxon>Metazoa</taxon>
        <taxon>Chordata</taxon>
        <taxon>Craniata</taxon>
        <taxon>Vertebrata</taxon>
        <taxon>Euteleostomi</taxon>
        <taxon>Mammalia</taxon>
        <taxon>Eutheria</taxon>
        <taxon>Euarchontoglires</taxon>
        <taxon>Glires</taxon>
        <taxon>Rodentia</taxon>
        <taxon>Myomorpha</taxon>
        <taxon>Muroidea</taxon>
        <taxon>Cricetidae</taxon>
        <taxon>Arvicolinae</taxon>
        <taxon>Microtus</taxon>
    </lineage>
</organism>
<keyword evidence="10" id="KW-1185">Reference proteome</keyword>
<evidence type="ECO:0000256" key="5">
    <source>
        <dbReference type="SAM" id="MobiDB-lite"/>
    </source>
</evidence>
<dbReference type="Pfam" id="PF19193">
    <property type="entry name" value="Tectonin"/>
    <property type="match status" value="1"/>
</dbReference>
<comment type="subcellular location">
    <subcellularLocation>
        <location evidence="1">Cytoplasmic vesicle</location>
        <location evidence="1">Autophagosome membrane</location>
    </subcellularLocation>
</comment>
<gene>
    <name evidence="11" type="primary">Tecpr1</name>
</gene>
<dbReference type="SMART" id="SM00706">
    <property type="entry name" value="TECPR"/>
    <property type="match status" value="9"/>
</dbReference>
<dbReference type="Proteomes" id="UP000694915">
    <property type="component" value="Unplaced"/>
</dbReference>
<dbReference type="PANTHER" id="PTHR23250:SF1">
    <property type="entry name" value="TECTONIN BETA-PROPELLER REPEAT-CONTAINING PROTEIN 1"/>
    <property type="match status" value="1"/>
</dbReference>
<feature type="signal peptide" evidence="6">
    <location>
        <begin position="1"/>
        <end position="17"/>
    </location>
</feature>
<dbReference type="InterPro" id="IPR006614">
    <property type="entry name" value="Peroxin/Ferlin"/>
</dbReference>
<reference evidence="11" key="1">
    <citation type="submission" date="2025-08" db="UniProtKB">
        <authorList>
            <consortium name="RefSeq"/>
        </authorList>
    </citation>
    <scope>IDENTIFICATION</scope>
</reference>
<evidence type="ECO:0000259" key="7">
    <source>
        <dbReference type="SMART" id="SM00233"/>
    </source>
</evidence>
<keyword evidence="6" id="KW-0732">Signal</keyword>
<dbReference type="Pfam" id="PF06398">
    <property type="entry name" value="Pex24p"/>
    <property type="match status" value="2"/>
</dbReference>
<feature type="domain" description="Peroxin/Ferlin" evidence="9">
    <location>
        <begin position="801"/>
        <end position="834"/>
    </location>
</feature>
<dbReference type="Pfam" id="PF06462">
    <property type="entry name" value="Hyd_WA"/>
    <property type="match status" value="2"/>
</dbReference>
<sequence length="1074" mass="120192">MPASVLWAVDLFGRVYTLSTAGQYWELCKDVQMEFKRVSAATQCCWGIACDNQVYLYVCSSDVPIRHREEAYENQRWNPMGGFCEKLLPSDRWSWSDVSGLQHRPLDGVELPSPHWEWESDWYVDENFGGEPTEKGGWTYAMDFPATYTKDKKWNSCVRRRKWIRYRRYKSRDTWAKIPSKDDPKELPDPFNDLSVGGWEITEEPVGRLSVWAVSLQGKVWFRRGVNSHNPCGTSWIEMVGEMTMVNVGLNDQVWGISCEDRAVYFRQGVTPSELSGKTWKAIIVGRESDRSHSGSSSSLLSAGCFFGDEVRGSGTESAPSDTDASSEVERQGPEQPFPKESLDDSRNLKGSLSKGPEASRNPEQNMENACPAESEGKAPEASSADECHGPASTPAELPWTNIDLKEPKRVSNQPAAGFPETTGLSSLGPFPLGMEEPYGADDHPLWAWVSGGGCAVEAGSVLKWFTVQSGQSPSVQMLSLSITPAQTAAWRKQIFQQLTERTKRELESFRHYEQAVEQSVWVKTGSLQWWCDWKPHKWVDVRVALEQFTGHDGARDSILFIYYMVHEEKKYLHVFLNEVTVLVPVLNEAKHSFALYTPERTRQRWPVRLAAATEQDMNDWLALLSLSCCESRKVHGRPSPQAIWSVTCKGDIFVSEPSPDLEAREHLLPCDQMFWRQMGGHLRIIEANSRGVVWGIGYDHTAWVYTGGYGGGCFQGLASSTSNIYPQSDVKSVYIYENQRWNPVTGYTSRGLPTDRYMWSDVTGLQECTKASTKPPSLQWTWVSDWYVDFSVPGGTDQEGWQYASDFPASYHGYKTMKDFVRRRCWARKCKLVTSGPWLEVAPIALGDVSIIPESAHADGQGHNIALWAVSDKGDVLCRLGVSELNPAGSSWLHVGTDQPFASVSIGACYQVWAVARDGSAFYRGSVSPSQPAGDCWYHIPSPPKQKLTQVSVGQTSVYALDENGNLWYRAGITPSYPQGSSWEHVSNNVRKVSVGPLDQVWVIANKVQGSHGLSRGTVCRRMGVQPREPKGQGWDYGIGGGWDHISVRANATMVPRNMSREQEAHGQGPVYC</sequence>
<dbReference type="Gene3D" id="2.30.29.30">
    <property type="entry name" value="Pleckstrin-homology domain (PH domain)/Phosphotyrosine-binding domain (PTB)"/>
    <property type="match status" value="1"/>
</dbReference>
<feature type="domain" description="Peroxin/Ferlin" evidence="8">
    <location>
        <begin position="729"/>
        <end position="790"/>
    </location>
</feature>
<feature type="region of interest" description="Disordered" evidence="5">
    <location>
        <begin position="311"/>
        <end position="399"/>
    </location>
</feature>
<dbReference type="CDD" id="cd13300">
    <property type="entry name" value="PH1_TECPR1"/>
    <property type="match status" value="1"/>
</dbReference>
<evidence type="ECO:0000256" key="1">
    <source>
        <dbReference type="ARBA" id="ARBA00004652"/>
    </source>
</evidence>
<evidence type="ECO:0000256" key="2">
    <source>
        <dbReference type="ARBA" id="ARBA00005966"/>
    </source>
</evidence>